<dbReference type="InParanoid" id="A0A0H2S048"/>
<evidence type="ECO:0000256" key="2">
    <source>
        <dbReference type="ARBA" id="ARBA00023242"/>
    </source>
</evidence>
<dbReference type="GO" id="GO:0042148">
    <property type="term" value="P:DNA strand invasion"/>
    <property type="evidence" value="ECO:0007669"/>
    <property type="project" value="TreeGrafter"/>
</dbReference>
<dbReference type="PANTHER" id="PTHR46457:SF1">
    <property type="entry name" value="DNA REPAIR PROTEIN RAD51 HOMOLOG 4"/>
    <property type="match status" value="1"/>
</dbReference>
<dbReference type="Proteomes" id="UP000053477">
    <property type="component" value="Unassembled WGS sequence"/>
</dbReference>
<dbReference type="OrthoDB" id="336321at2759"/>
<dbReference type="InterPro" id="IPR051988">
    <property type="entry name" value="HRR_RAD51_Paralog"/>
</dbReference>
<sequence length="375" mass="40463">MRLRTILREAPKELLKFLEENNVKTSEDFVFSSIEGLYQTLPPGLLSFADFEGLRDRVVKHLASEGTSGDTINAASILSTNSGMAQSRTFTNVTGHCELDVLLAAVTPGLIELAGGNDAEKTLLALNIALACLEYDSESLVYWIDTTGTFSADQALSILGKRLLAKTAQHGLSPESVLARLRVSLAFDLDSASTALEEIKHVHSDLWPRLVVIDSITSLLSSSLSSVTSQGHALMTIFMRSLQDVAANYSLIVLVLNKAASTQPPHSSPSVFAATKLKPALGPTFSFLTDTTLWLSRGADVLNIQAPNSRGHGSSLANTRGGDAAEELLIAEVLRSRSSTSRAWWPIVVKDGVLQERKAPRAYETDLMEADPQTQ</sequence>
<dbReference type="GO" id="GO:0000724">
    <property type="term" value="P:double-strand break repair via homologous recombination"/>
    <property type="evidence" value="ECO:0007669"/>
    <property type="project" value="TreeGrafter"/>
</dbReference>
<keyword evidence="5" id="KW-1185">Reference proteome</keyword>
<name>A0A0H2S048_9AGAM</name>
<organism evidence="4 5">
    <name type="scientific">Schizopora paradoxa</name>
    <dbReference type="NCBI Taxonomy" id="27342"/>
    <lineage>
        <taxon>Eukaryota</taxon>
        <taxon>Fungi</taxon>
        <taxon>Dikarya</taxon>
        <taxon>Basidiomycota</taxon>
        <taxon>Agaricomycotina</taxon>
        <taxon>Agaricomycetes</taxon>
        <taxon>Hymenochaetales</taxon>
        <taxon>Schizoporaceae</taxon>
        <taxon>Schizopora</taxon>
    </lineage>
</organism>
<dbReference type="GO" id="GO:0033063">
    <property type="term" value="C:Rad51B-Rad51C-Rad51D-XRCC2 complex"/>
    <property type="evidence" value="ECO:0007669"/>
    <property type="project" value="TreeGrafter"/>
</dbReference>
<dbReference type="GO" id="GO:0000723">
    <property type="term" value="P:telomere maintenance"/>
    <property type="evidence" value="ECO:0007669"/>
    <property type="project" value="TreeGrafter"/>
</dbReference>
<dbReference type="Gene3D" id="3.40.50.300">
    <property type="entry name" value="P-loop containing nucleotide triphosphate hydrolases"/>
    <property type="match status" value="1"/>
</dbReference>
<dbReference type="GO" id="GO:0003697">
    <property type="term" value="F:single-stranded DNA binding"/>
    <property type="evidence" value="ECO:0007669"/>
    <property type="project" value="TreeGrafter"/>
</dbReference>
<dbReference type="SUPFAM" id="SSF52540">
    <property type="entry name" value="P-loop containing nucleoside triphosphate hydrolases"/>
    <property type="match status" value="1"/>
</dbReference>
<dbReference type="GO" id="GO:0000400">
    <property type="term" value="F:four-way junction DNA binding"/>
    <property type="evidence" value="ECO:0007669"/>
    <property type="project" value="TreeGrafter"/>
</dbReference>
<dbReference type="GO" id="GO:0005815">
    <property type="term" value="C:microtubule organizing center"/>
    <property type="evidence" value="ECO:0007669"/>
    <property type="project" value="TreeGrafter"/>
</dbReference>
<evidence type="ECO:0000313" key="4">
    <source>
        <dbReference type="EMBL" id="KLO17247.1"/>
    </source>
</evidence>
<dbReference type="EMBL" id="KQ085907">
    <property type="protein sequence ID" value="KLO17247.1"/>
    <property type="molecule type" value="Genomic_DNA"/>
</dbReference>
<evidence type="ECO:0000256" key="1">
    <source>
        <dbReference type="ARBA" id="ARBA00004123"/>
    </source>
</evidence>
<dbReference type="InterPro" id="IPR027417">
    <property type="entry name" value="P-loop_NTPase"/>
</dbReference>
<reference evidence="4 5" key="1">
    <citation type="submission" date="2015-04" db="EMBL/GenBank/DDBJ databases">
        <title>Complete genome sequence of Schizopora paradoxa KUC8140, a cosmopolitan wood degrader in East Asia.</title>
        <authorList>
            <consortium name="DOE Joint Genome Institute"/>
            <person name="Min B."/>
            <person name="Park H."/>
            <person name="Jang Y."/>
            <person name="Kim J.-J."/>
            <person name="Kim K.H."/>
            <person name="Pangilinan J."/>
            <person name="Lipzen A."/>
            <person name="Riley R."/>
            <person name="Grigoriev I.V."/>
            <person name="Spatafora J.W."/>
            <person name="Choi I.-G."/>
        </authorList>
    </citation>
    <scope>NUCLEOTIDE SEQUENCE [LARGE SCALE GENOMIC DNA]</scope>
    <source>
        <strain evidence="4 5">KUC8140</strain>
    </source>
</reference>
<dbReference type="GO" id="GO:0005657">
    <property type="term" value="C:replication fork"/>
    <property type="evidence" value="ECO:0007669"/>
    <property type="project" value="TreeGrafter"/>
</dbReference>
<dbReference type="GO" id="GO:0007131">
    <property type="term" value="P:reciprocal meiotic recombination"/>
    <property type="evidence" value="ECO:0007669"/>
    <property type="project" value="TreeGrafter"/>
</dbReference>
<dbReference type="STRING" id="27342.A0A0H2S048"/>
<keyword evidence="2" id="KW-0539">Nucleus</keyword>
<evidence type="ECO:0000259" key="3">
    <source>
        <dbReference type="Pfam" id="PF08423"/>
    </source>
</evidence>
<comment type="subcellular location">
    <subcellularLocation>
        <location evidence="1">Nucleus</location>
    </subcellularLocation>
</comment>
<dbReference type="GO" id="GO:0008094">
    <property type="term" value="F:ATP-dependent activity, acting on DNA"/>
    <property type="evidence" value="ECO:0007669"/>
    <property type="project" value="TreeGrafter"/>
</dbReference>
<protein>
    <recommendedName>
        <fullName evidence="3">Rad51-like C-terminal domain-containing protein</fullName>
    </recommendedName>
</protein>
<accession>A0A0H2S048</accession>
<dbReference type="AlphaFoldDB" id="A0A0H2S048"/>
<dbReference type="InterPro" id="IPR013632">
    <property type="entry name" value="Rad51_C"/>
</dbReference>
<feature type="domain" description="Rad51-like C-terminal" evidence="3">
    <location>
        <begin position="92"/>
        <end position="298"/>
    </location>
</feature>
<evidence type="ECO:0000313" key="5">
    <source>
        <dbReference type="Proteomes" id="UP000053477"/>
    </source>
</evidence>
<gene>
    <name evidence="4" type="ORF">SCHPADRAFT_994554</name>
</gene>
<dbReference type="PANTHER" id="PTHR46457">
    <property type="entry name" value="DNA REPAIR PROTEIN RAD51 HOMOLOG 4"/>
    <property type="match status" value="1"/>
</dbReference>
<proteinExistence type="predicted"/>
<dbReference type="Pfam" id="PF08423">
    <property type="entry name" value="Rad51"/>
    <property type="match status" value="1"/>
</dbReference>